<dbReference type="InterPro" id="IPR046342">
    <property type="entry name" value="CBS_dom_sf"/>
</dbReference>
<evidence type="ECO:0000259" key="6">
    <source>
        <dbReference type="PROSITE" id="PS51371"/>
    </source>
</evidence>
<dbReference type="GO" id="GO:0050660">
    <property type="term" value="F:flavin adenine dinucleotide binding"/>
    <property type="evidence" value="ECO:0007669"/>
    <property type="project" value="InterPro"/>
</dbReference>
<dbReference type="Pfam" id="PF00571">
    <property type="entry name" value="CBS"/>
    <property type="match status" value="2"/>
</dbReference>
<dbReference type="Gene3D" id="3.30.465.10">
    <property type="match status" value="1"/>
</dbReference>
<dbReference type="PANTHER" id="PTHR22777:SF27">
    <property type="entry name" value="MAGNESIUM AND COBALT EFFLUX PROTEIN CORC"/>
    <property type="match status" value="1"/>
</dbReference>
<dbReference type="InterPro" id="IPR044751">
    <property type="entry name" value="Ion_transp-like_CBS"/>
</dbReference>
<feature type="compositionally biased region" description="Low complexity" evidence="5">
    <location>
        <begin position="299"/>
        <end position="317"/>
    </location>
</feature>
<comment type="caution">
    <text evidence="7">The sequence shown here is derived from an EMBL/GenBank/DDBJ whole genome shotgun (WGS) entry which is preliminary data.</text>
</comment>
<dbReference type="InterPro" id="IPR016169">
    <property type="entry name" value="FAD-bd_PCMH_sub2"/>
</dbReference>
<dbReference type="SUPFAM" id="SSF54631">
    <property type="entry name" value="CBS-domain pair"/>
    <property type="match status" value="1"/>
</dbReference>
<dbReference type="SUPFAM" id="SSF56176">
    <property type="entry name" value="FAD-binding/transporter-associated domain-like"/>
    <property type="match status" value="1"/>
</dbReference>
<dbReference type="PROSITE" id="PS51371">
    <property type="entry name" value="CBS"/>
    <property type="match status" value="2"/>
</dbReference>
<evidence type="ECO:0000256" key="4">
    <source>
        <dbReference type="PROSITE-ProRule" id="PRU00703"/>
    </source>
</evidence>
<evidence type="ECO:0000313" key="8">
    <source>
        <dbReference type="Proteomes" id="UP000289411"/>
    </source>
</evidence>
<dbReference type="RefSeq" id="WP_129218589.1">
    <property type="nucleotide sequence ID" value="NZ_QYBC01000005.1"/>
</dbReference>
<dbReference type="OrthoDB" id="9797674at2"/>
<keyword evidence="3 4" id="KW-0129">CBS domain</keyword>
<dbReference type="CDD" id="cd04590">
    <property type="entry name" value="CBS_pair_CorC_HlyC_assoc"/>
    <property type="match status" value="1"/>
</dbReference>
<dbReference type="InterPro" id="IPR036318">
    <property type="entry name" value="FAD-bd_PCMH-like_sf"/>
</dbReference>
<organism evidence="7 8">
    <name type="scientific">Lichenibacterium ramalinae</name>
    <dbReference type="NCBI Taxonomy" id="2316527"/>
    <lineage>
        <taxon>Bacteria</taxon>
        <taxon>Pseudomonadati</taxon>
        <taxon>Pseudomonadota</taxon>
        <taxon>Alphaproteobacteria</taxon>
        <taxon>Hyphomicrobiales</taxon>
        <taxon>Lichenihabitantaceae</taxon>
        <taxon>Lichenibacterium</taxon>
    </lineage>
</organism>
<dbReference type="InterPro" id="IPR000644">
    <property type="entry name" value="CBS_dom"/>
</dbReference>
<evidence type="ECO:0000256" key="5">
    <source>
        <dbReference type="SAM" id="MobiDB-lite"/>
    </source>
</evidence>
<dbReference type="SMART" id="SM01091">
    <property type="entry name" value="CorC_HlyC"/>
    <property type="match status" value="1"/>
</dbReference>
<evidence type="ECO:0000313" key="7">
    <source>
        <dbReference type="EMBL" id="RYB06078.1"/>
    </source>
</evidence>
<keyword evidence="2" id="KW-0677">Repeat</keyword>
<evidence type="ECO:0000256" key="2">
    <source>
        <dbReference type="ARBA" id="ARBA00022737"/>
    </source>
</evidence>
<evidence type="ECO:0000256" key="1">
    <source>
        <dbReference type="ARBA" id="ARBA00006446"/>
    </source>
</evidence>
<keyword evidence="8" id="KW-1185">Reference proteome</keyword>
<evidence type="ECO:0000256" key="3">
    <source>
        <dbReference type="ARBA" id="ARBA00023122"/>
    </source>
</evidence>
<dbReference type="SMART" id="SM00116">
    <property type="entry name" value="CBS"/>
    <property type="match status" value="2"/>
</dbReference>
<dbReference type="FunFam" id="3.10.580.10:FF:000002">
    <property type="entry name" value="Magnesium/cobalt efflux protein CorC"/>
    <property type="match status" value="1"/>
</dbReference>
<dbReference type="EMBL" id="QYBC01000005">
    <property type="protein sequence ID" value="RYB06078.1"/>
    <property type="molecule type" value="Genomic_DNA"/>
</dbReference>
<feature type="domain" description="CBS" evidence="6">
    <location>
        <begin position="79"/>
        <end position="140"/>
    </location>
</feature>
<comment type="similarity">
    <text evidence="1">Belongs to the UPF0053 family. Hemolysin C subfamily.</text>
</comment>
<feature type="region of interest" description="Disordered" evidence="5">
    <location>
        <begin position="296"/>
        <end position="323"/>
    </location>
</feature>
<dbReference type="Gene3D" id="3.10.580.10">
    <property type="entry name" value="CBS-domain"/>
    <property type="match status" value="1"/>
</dbReference>
<proteinExistence type="inferred from homology"/>
<reference evidence="7 8" key="2">
    <citation type="submission" date="2019-02" db="EMBL/GenBank/DDBJ databases">
        <title>'Lichenibacterium ramalinii' gen. nov. sp. nov., 'Lichenibacterium minor' gen. nov. sp. nov.</title>
        <authorList>
            <person name="Pankratov T."/>
        </authorList>
    </citation>
    <scope>NUCLEOTIDE SEQUENCE [LARGE SCALE GENOMIC DNA]</scope>
    <source>
        <strain evidence="7 8">RmlP001</strain>
    </source>
</reference>
<name>A0A4Q2RHE5_9HYPH</name>
<sequence length="323" mass="34386">MRDNDRDAAARRAKAAAPPAGPTLFDRVRAVFGLGAPSIRDDIEDALEDTGADSVFSPQERAMMRNVLGLHDLRVVDIMVPRADVVAVGSNMTLGEVLGVFREAGHSRLPVHGDTLDDPRGMIHIRDFVEILASGEAGALERPVAGADVTRTVLFVPPSMQALDLLVKMQASRTHMALVIDEYGGTDGLVTIEDIVEMIVGDIEDEHDEDEAPLIEAGTDGTFLADGRAALDDVSAMVRVDLTAGDDAEEIDTIGGLVTSLCGRLPMRGEVVSGHPDFDFEILDADPRRVKRLRIRPVAPAAAEPAPDAPQDGAEAGPRPDPA</sequence>
<dbReference type="Pfam" id="PF03471">
    <property type="entry name" value="CorC_HlyC"/>
    <property type="match status" value="1"/>
</dbReference>
<dbReference type="Proteomes" id="UP000289411">
    <property type="component" value="Unassembled WGS sequence"/>
</dbReference>
<gene>
    <name evidence="7" type="ORF">D3272_07780</name>
</gene>
<accession>A0A4Q2RHE5</accession>
<feature type="domain" description="CBS" evidence="6">
    <location>
        <begin position="149"/>
        <end position="209"/>
    </location>
</feature>
<dbReference type="PANTHER" id="PTHR22777">
    <property type="entry name" value="HEMOLYSIN-RELATED"/>
    <property type="match status" value="1"/>
</dbReference>
<dbReference type="GO" id="GO:0005886">
    <property type="term" value="C:plasma membrane"/>
    <property type="evidence" value="ECO:0007669"/>
    <property type="project" value="TreeGrafter"/>
</dbReference>
<dbReference type="AlphaFoldDB" id="A0A4Q2RHE5"/>
<reference evidence="7 8" key="1">
    <citation type="submission" date="2018-09" db="EMBL/GenBank/DDBJ databases">
        <authorList>
            <person name="Grouzdev D.S."/>
            <person name="Krutkina M.S."/>
        </authorList>
    </citation>
    <scope>NUCLEOTIDE SEQUENCE [LARGE SCALE GENOMIC DNA]</scope>
    <source>
        <strain evidence="7 8">RmlP001</strain>
    </source>
</reference>
<protein>
    <submittedName>
        <fullName evidence="7">HlyC/CorC family transporter</fullName>
    </submittedName>
</protein>
<dbReference type="InterPro" id="IPR005170">
    <property type="entry name" value="Transptr-assoc_dom"/>
</dbReference>